<dbReference type="PANTHER" id="PTHR36836">
    <property type="entry name" value="COLANIC ACID BIOSYNTHESIS PROTEIN WCAK"/>
    <property type="match status" value="1"/>
</dbReference>
<keyword evidence="2" id="KW-0808">Transferase</keyword>
<evidence type="ECO:0000259" key="1">
    <source>
        <dbReference type="Pfam" id="PF04230"/>
    </source>
</evidence>
<dbReference type="EMBL" id="BAAABM010000007">
    <property type="protein sequence ID" value="GAA0320336.1"/>
    <property type="molecule type" value="Genomic_DNA"/>
</dbReference>
<dbReference type="PANTHER" id="PTHR36836:SF1">
    <property type="entry name" value="COLANIC ACID BIOSYNTHESIS PROTEIN WCAK"/>
    <property type="match status" value="1"/>
</dbReference>
<organism evidence="2 3">
    <name type="scientific">Actinoallomurus spadix</name>
    <dbReference type="NCBI Taxonomy" id="79912"/>
    <lineage>
        <taxon>Bacteria</taxon>
        <taxon>Bacillati</taxon>
        <taxon>Actinomycetota</taxon>
        <taxon>Actinomycetes</taxon>
        <taxon>Streptosporangiales</taxon>
        <taxon>Thermomonosporaceae</taxon>
        <taxon>Actinoallomurus</taxon>
    </lineage>
</organism>
<protein>
    <submittedName>
        <fullName evidence="2">Polysaccharide pyruvyl transferase family protein</fullName>
    </submittedName>
</protein>
<evidence type="ECO:0000313" key="3">
    <source>
        <dbReference type="Proteomes" id="UP001501822"/>
    </source>
</evidence>
<gene>
    <name evidence="2" type="ORF">GCM10010151_07540</name>
</gene>
<name>A0ABN0VY93_9ACTN</name>
<feature type="domain" description="Polysaccharide pyruvyl transferase" evidence="1">
    <location>
        <begin position="21"/>
        <end position="303"/>
    </location>
</feature>
<dbReference type="Proteomes" id="UP001501822">
    <property type="component" value="Unassembled WGS sequence"/>
</dbReference>
<dbReference type="InterPro" id="IPR007345">
    <property type="entry name" value="Polysacch_pyruvyl_Trfase"/>
</dbReference>
<dbReference type="GO" id="GO:0016740">
    <property type="term" value="F:transferase activity"/>
    <property type="evidence" value="ECO:0007669"/>
    <property type="project" value="UniProtKB-KW"/>
</dbReference>
<keyword evidence="3" id="KW-1185">Reference proteome</keyword>
<evidence type="ECO:0000313" key="2">
    <source>
        <dbReference type="EMBL" id="GAA0320336.1"/>
    </source>
</evidence>
<dbReference type="Pfam" id="PF04230">
    <property type="entry name" value="PS_pyruv_trans"/>
    <property type="match status" value="1"/>
</dbReference>
<proteinExistence type="predicted"/>
<dbReference type="RefSeq" id="WP_252804350.1">
    <property type="nucleotide sequence ID" value="NZ_BAAABM010000007.1"/>
</dbReference>
<accession>A0ABN0VY93</accession>
<sequence>MSDDDRHPLRIGVLGSYGGLNLGDEAILACVLDSLRQIRPAAERIVFSRHPEHTRDRFGTPAVAYAGVSQGQLVEAETGLDLLVLGGGGILHNGLAGSVMRPVRLAHQLGIPTFGYAIGAGPLTGHEEIDVVREVIDQMTDLTVRDQESILVLEGMGVTRQISATADAAVLLEPEDFTEEMLIREGIDTQTRLVGISVREPGGAADNLDERTYHGLIAEIADFMTCRYNAQAVFVPMERGDIAHAHAVLSAMSAPENARVLNRFYSPGQIAGLMRHLEFAVGMRLHFLIFAACAGVPVLPLPYAGKVFDFAQTVGAPALTGIAKSQAGPLLAQLDRLWDERHACTDRLRERFQCLRERARENQERCRVLIDRLDPVS</sequence>
<comment type="caution">
    <text evidence="2">The sequence shown here is derived from an EMBL/GenBank/DDBJ whole genome shotgun (WGS) entry which is preliminary data.</text>
</comment>
<reference evidence="2 3" key="1">
    <citation type="journal article" date="2019" name="Int. J. Syst. Evol. Microbiol.">
        <title>The Global Catalogue of Microorganisms (GCM) 10K type strain sequencing project: providing services to taxonomists for standard genome sequencing and annotation.</title>
        <authorList>
            <consortium name="The Broad Institute Genomics Platform"/>
            <consortium name="The Broad Institute Genome Sequencing Center for Infectious Disease"/>
            <person name="Wu L."/>
            <person name="Ma J."/>
        </authorList>
    </citation>
    <scope>NUCLEOTIDE SEQUENCE [LARGE SCALE GENOMIC DNA]</scope>
    <source>
        <strain evidence="2 3">JCM 3146</strain>
    </source>
</reference>